<dbReference type="InterPro" id="IPR025714">
    <property type="entry name" value="Methyltranfer_dom"/>
</dbReference>
<keyword evidence="3" id="KW-0808">Transferase</keyword>
<keyword evidence="4" id="KW-1185">Reference proteome</keyword>
<dbReference type="Pfam" id="PF13847">
    <property type="entry name" value="Methyltransf_31"/>
    <property type="match status" value="1"/>
</dbReference>
<dbReference type="InterPro" id="IPR018773">
    <property type="entry name" value="MeTrfase_reg_dom_prd"/>
</dbReference>
<keyword evidence="3" id="KW-0489">Methyltransferase</keyword>
<dbReference type="Proteomes" id="UP000615026">
    <property type="component" value="Unassembled WGS sequence"/>
</dbReference>
<evidence type="ECO:0000259" key="2">
    <source>
        <dbReference type="Pfam" id="PF13847"/>
    </source>
</evidence>
<dbReference type="Gene3D" id="3.40.50.150">
    <property type="entry name" value="Vaccinia Virus protein VP39"/>
    <property type="match status" value="1"/>
</dbReference>
<evidence type="ECO:0000313" key="3">
    <source>
        <dbReference type="EMBL" id="MBE9069046.1"/>
    </source>
</evidence>
<accession>A0A928ZX36</accession>
<name>A0A928ZX36_LEPEC</name>
<reference evidence="3" key="1">
    <citation type="submission" date="2020-10" db="EMBL/GenBank/DDBJ databases">
        <authorList>
            <person name="Castelo-Branco R."/>
            <person name="Eusebio N."/>
            <person name="Adriana R."/>
            <person name="Vieira A."/>
            <person name="Brugerolle De Fraissinette N."/>
            <person name="Rezende De Castro R."/>
            <person name="Schneider M.P."/>
            <person name="Vasconcelos V."/>
            <person name="Leao P.N."/>
        </authorList>
    </citation>
    <scope>NUCLEOTIDE SEQUENCE</scope>
    <source>
        <strain evidence="3">LEGE 11479</strain>
    </source>
</reference>
<sequence>CELGCGQGFTTNILAATNPQGEFWGMDFNPTHIVEAQRLADAAQLKNIRFSDHSFVEFLETDTPAFDFIALHGVYSWVGDENRQTIIELLRRKLKVGGAVYISYNALPGWSSLLPLRELMIQYTGGGNDSTLQKVEKGFAFAHQLQGLKARYFLENPTVKHDLAELQGDSRNYLAHEYFNSDSRPLYHSEVVQHLDAAKLSFATSADIDDQFYNLKLDQAQLKLLEDISDPTLRETIRDFLFNSRFRRDLFIKGPVKLTGLEQIELLSKFRFALMVQPEDIEYEIELIDRQIKLDETIYKPLIEALADGPQTLRELMKKPALTAIDFSSICQALKILITDYSVAPALPEAKSDARKQSVEKLNAAILKRARFGADTQVLASPITGSGVDISRSEQLFLLAHMRGVDPVPFIWTILQVQGEKLLKDGQVLESPEANQAELKRQAKHFTDVRLPLLQRLGLV</sequence>
<gene>
    <name evidence="3" type="ORF">IQ260_20585</name>
</gene>
<dbReference type="CDD" id="cd02440">
    <property type="entry name" value="AdoMet_MTases"/>
    <property type="match status" value="1"/>
</dbReference>
<evidence type="ECO:0000313" key="4">
    <source>
        <dbReference type="Proteomes" id="UP000615026"/>
    </source>
</evidence>
<dbReference type="GO" id="GO:0032259">
    <property type="term" value="P:methylation"/>
    <property type="evidence" value="ECO:0007669"/>
    <property type="project" value="UniProtKB-KW"/>
</dbReference>
<organism evidence="3 4">
    <name type="scientific">Leptolyngbya cf. ectocarpi LEGE 11479</name>
    <dbReference type="NCBI Taxonomy" id="1828722"/>
    <lineage>
        <taxon>Bacteria</taxon>
        <taxon>Bacillati</taxon>
        <taxon>Cyanobacteriota</taxon>
        <taxon>Cyanophyceae</taxon>
        <taxon>Leptolyngbyales</taxon>
        <taxon>Leptolyngbyaceae</taxon>
        <taxon>Leptolyngbya group</taxon>
        <taxon>Leptolyngbya</taxon>
    </lineage>
</organism>
<proteinExistence type="predicted"/>
<dbReference type="EMBL" id="JADEXP010000227">
    <property type="protein sequence ID" value="MBE9069046.1"/>
    <property type="molecule type" value="Genomic_DNA"/>
</dbReference>
<dbReference type="RefSeq" id="WP_193994966.1">
    <property type="nucleotide sequence ID" value="NZ_JADEXP010000227.1"/>
</dbReference>
<protein>
    <submittedName>
        <fullName evidence="3">Class I SAM-dependent methyltransferase</fullName>
    </submittedName>
</protein>
<dbReference type="AlphaFoldDB" id="A0A928ZX36"/>
<dbReference type="SUPFAM" id="SSF53335">
    <property type="entry name" value="S-adenosyl-L-methionine-dependent methyltransferases"/>
    <property type="match status" value="1"/>
</dbReference>
<dbReference type="Pfam" id="PF10119">
    <property type="entry name" value="MethyTransf_Reg"/>
    <property type="match status" value="1"/>
</dbReference>
<comment type="caution">
    <text evidence="3">The sequence shown here is derived from an EMBL/GenBank/DDBJ whole genome shotgun (WGS) entry which is preliminary data.</text>
</comment>
<dbReference type="InterPro" id="IPR029063">
    <property type="entry name" value="SAM-dependent_MTases_sf"/>
</dbReference>
<dbReference type="GO" id="GO:0008168">
    <property type="term" value="F:methyltransferase activity"/>
    <property type="evidence" value="ECO:0007669"/>
    <property type="project" value="UniProtKB-KW"/>
</dbReference>
<feature type="non-terminal residue" evidence="3">
    <location>
        <position position="1"/>
    </location>
</feature>
<feature type="domain" description="Methyltransferase regulatory" evidence="1">
    <location>
        <begin position="171"/>
        <end position="253"/>
    </location>
</feature>
<evidence type="ECO:0000259" key="1">
    <source>
        <dbReference type="Pfam" id="PF10119"/>
    </source>
</evidence>
<feature type="domain" description="Methyltransferase" evidence="2">
    <location>
        <begin position="1"/>
        <end position="106"/>
    </location>
</feature>